<keyword evidence="3" id="KW-1185">Reference proteome</keyword>
<sequence>MNGSLRSEARPTSSPDSARRTAIPTQADPHTHCRSCLTPAPDGLFRVVGAWSLINGVAIWDCESCARKRLLEIEDGQDVRTVRR</sequence>
<evidence type="ECO:0000256" key="1">
    <source>
        <dbReference type="SAM" id="MobiDB-lite"/>
    </source>
</evidence>
<dbReference type="Proteomes" id="UP001138997">
    <property type="component" value="Unassembled WGS sequence"/>
</dbReference>
<proteinExistence type="predicted"/>
<feature type="region of interest" description="Disordered" evidence="1">
    <location>
        <begin position="1"/>
        <end position="33"/>
    </location>
</feature>
<dbReference type="AlphaFoldDB" id="A0A9X1NHG9"/>
<evidence type="ECO:0000313" key="3">
    <source>
        <dbReference type="Proteomes" id="UP001138997"/>
    </source>
</evidence>
<feature type="compositionally biased region" description="Polar residues" evidence="1">
    <location>
        <begin position="1"/>
        <end position="16"/>
    </location>
</feature>
<dbReference type="RefSeq" id="WP_231445022.1">
    <property type="nucleotide sequence ID" value="NZ_JAJOMB010000012.1"/>
</dbReference>
<protein>
    <submittedName>
        <fullName evidence="2">Uncharacterized protein</fullName>
    </submittedName>
</protein>
<evidence type="ECO:0000313" key="2">
    <source>
        <dbReference type="EMBL" id="MCD5313639.1"/>
    </source>
</evidence>
<name>A0A9X1NHG9_9ACTN</name>
<reference evidence="2" key="1">
    <citation type="submission" date="2021-11" db="EMBL/GenBank/DDBJ databases">
        <title>Streptomyces corallinus and Kineosporia corallina sp. nov., two new coral-derived marine actinobacteria.</title>
        <authorList>
            <person name="Buangrab K."/>
            <person name="Sutthacheep M."/>
            <person name="Yeemin T."/>
            <person name="Harunari E."/>
            <person name="Igarashi Y."/>
            <person name="Sripreechasak P."/>
            <person name="Kanchanasin P."/>
            <person name="Tanasupawat S."/>
            <person name="Phongsopitanun W."/>
        </authorList>
    </citation>
    <scope>NUCLEOTIDE SEQUENCE</scope>
    <source>
        <strain evidence="2">JCM 31032</strain>
    </source>
</reference>
<organism evidence="2 3">
    <name type="scientific">Kineosporia babensis</name>
    <dbReference type="NCBI Taxonomy" id="499548"/>
    <lineage>
        <taxon>Bacteria</taxon>
        <taxon>Bacillati</taxon>
        <taxon>Actinomycetota</taxon>
        <taxon>Actinomycetes</taxon>
        <taxon>Kineosporiales</taxon>
        <taxon>Kineosporiaceae</taxon>
        <taxon>Kineosporia</taxon>
    </lineage>
</organism>
<dbReference type="EMBL" id="JAJOMB010000012">
    <property type="protein sequence ID" value="MCD5313639.1"/>
    <property type="molecule type" value="Genomic_DNA"/>
</dbReference>
<gene>
    <name evidence="2" type="ORF">LR394_22265</name>
</gene>
<accession>A0A9X1NHG9</accession>
<comment type="caution">
    <text evidence="2">The sequence shown here is derived from an EMBL/GenBank/DDBJ whole genome shotgun (WGS) entry which is preliminary data.</text>
</comment>